<evidence type="ECO:0008006" key="3">
    <source>
        <dbReference type="Google" id="ProtNLM"/>
    </source>
</evidence>
<accession>A0ABP8S0X0</accession>
<name>A0ABP8S0X0_9PSEU</name>
<protein>
    <recommendedName>
        <fullName evidence="3">Mobilization protein MobC</fullName>
    </recommendedName>
</protein>
<organism evidence="1 2">
    <name type="scientific">Pseudonocardia xishanensis</name>
    <dbReference type="NCBI Taxonomy" id="630995"/>
    <lineage>
        <taxon>Bacteria</taxon>
        <taxon>Bacillati</taxon>
        <taxon>Actinomycetota</taxon>
        <taxon>Actinomycetes</taxon>
        <taxon>Pseudonocardiales</taxon>
        <taxon>Pseudonocardiaceae</taxon>
        <taxon>Pseudonocardia</taxon>
    </lineage>
</organism>
<dbReference type="RefSeq" id="WP_345424308.1">
    <property type="nucleotide sequence ID" value="NZ_BAABGT010000086.1"/>
</dbReference>
<dbReference type="Proteomes" id="UP001501598">
    <property type="component" value="Unassembled WGS sequence"/>
</dbReference>
<evidence type="ECO:0000313" key="2">
    <source>
        <dbReference type="Proteomes" id="UP001501598"/>
    </source>
</evidence>
<sequence>MTGPSRRARAEGGRPHKVSVQFSDLEMALVTTAAVRSDMAPGAWLGEVGVRAAETVPGPASQWGPTMQSLMQLRAELMEHRRVLRNVGGNLNDVARHANADGELHEATGRVQDLVGRVVERIERTVGEVDELAKDARRERLRPRS</sequence>
<evidence type="ECO:0000313" key="1">
    <source>
        <dbReference type="EMBL" id="GAA4554731.1"/>
    </source>
</evidence>
<dbReference type="EMBL" id="BAABGT010000086">
    <property type="protein sequence ID" value="GAA4554731.1"/>
    <property type="molecule type" value="Genomic_DNA"/>
</dbReference>
<reference evidence="2" key="1">
    <citation type="journal article" date="2019" name="Int. J. Syst. Evol. Microbiol.">
        <title>The Global Catalogue of Microorganisms (GCM) 10K type strain sequencing project: providing services to taxonomists for standard genome sequencing and annotation.</title>
        <authorList>
            <consortium name="The Broad Institute Genomics Platform"/>
            <consortium name="The Broad Institute Genome Sequencing Center for Infectious Disease"/>
            <person name="Wu L."/>
            <person name="Ma J."/>
        </authorList>
    </citation>
    <scope>NUCLEOTIDE SEQUENCE [LARGE SCALE GENOMIC DNA]</scope>
    <source>
        <strain evidence="2">JCM 17906</strain>
    </source>
</reference>
<proteinExistence type="predicted"/>
<gene>
    <name evidence="1" type="ORF">GCM10023175_53300</name>
</gene>
<comment type="caution">
    <text evidence="1">The sequence shown here is derived from an EMBL/GenBank/DDBJ whole genome shotgun (WGS) entry which is preliminary data.</text>
</comment>
<keyword evidence="2" id="KW-1185">Reference proteome</keyword>